<proteinExistence type="predicted"/>
<comment type="caution">
    <text evidence="2">The sequence shown here is derived from an EMBL/GenBank/DDBJ whole genome shotgun (WGS) entry which is preliminary data.</text>
</comment>
<organism evidence="2 4">
    <name type="scientific">Pseudoalteromonas holothuriae</name>
    <dbReference type="NCBI Taxonomy" id="2963714"/>
    <lineage>
        <taxon>Bacteria</taxon>
        <taxon>Pseudomonadati</taxon>
        <taxon>Pseudomonadota</taxon>
        <taxon>Gammaproteobacteria</taxon>
        <taxon>Alteromonadales</taxon>
        <taxon>Pseudoalteromonadaceae</taxon>
        <taxon>Pseudoalteromonas</taxon>
    </lineage>
</organism>
<keyword evidence="1" id="KW-0812">Transmembrane</keyword>
<dbReference type="EMBL" id="CAMAPD010000009">
    <property type="protein sequence ID" value="CAH9059759.1"/>
    <property type="molecule type" value="Genomic_DNA"/>
</dbReference>
<dbReference type="Proteomes" id="UP001152467">
    <property type="component" value="Unassembled WGS sequence"/>
</dbReference>
<gene>
    <name evidence="2" type="ORF">PSECIP111854_00595</name>
    <name evidence="3" type="ORF">PSECIP111951_02135</name>
</gene>
<feature type="transmembrane region" description="Helical" evidence="1">
    <location>
        <begin position="29"/>
        <end position="48"/>
    </location>
</feature>
<evidence type="ECO:0000313" key="3">
    <source>
        <dbReference type="EMBL" id="CAH9059759.1"/>
    </source>
</evidence>
<keyword evidence="1" id="KW-0472">Membrane</keyword>
<dbReference type="RefSeq" id="WP_261593313.1">
    <property type="nucleotide sequence ID" value="NZ_CAMAPC010000002.1"/>
</dbReference>
<dbReference type="Proteomes" id="UP001152485">
    <property type="component" value="Unassembled WGS sequence"/>
</dbReference>
<dbReference type="EMBL" id="CAMAPC010000002">
    <property type="protein sequence ID" value="CAH9050755.1"/>
    <property type="molecule type" value="Genomic_DNA"/>
</dbReference>
<keyword evidence="1" id="KW-1133">Transmembrane helix</keyword>
<protein>
    <submittedName>
        <fullName evidence="2">Uncharacterized protein</fullName>
    </submittedName>
</protein>
<dbReference type="AlphaFoldDB" id="A0A9W4VVM3"/>
<evidence type="ECO:0000313" key="5">
    <source>
        <dbReference type="Proteomes" id="UP001152485"/>
    </source>
</evidence>
<evidence type="ECO:0000256" key="1">
    <source>
        <dbReference type="SAM" id="Phobius"/>
    </source>
</evidence>
<keyword evidence="4" id="KW-1185">Reference proteome</keyword>
<accession>A0A9W4VVM3</accession>
<sequence length="54" mass="6179">MKTVYRFLVLFALIVAAIASYTYSSTTGLFIFVMLGFTFEAAFWLKVFPNKKKS</sequence>
<reference evidence="2 5" key="1">
    <citation type="submission" date="2022-07" db="EMBL/GenBank/DDBJ databases">
        <authorList>
            <person name="Criscuolo A."/>
        </authorList>
    </citation>
    <scope>NUCLEOTIDE SEQUENCE</scope>
    <source>
        <strain evidence="5">CIP 111951</strain>
        <strain evidence="2">CIP111854</strain>
        <strain evidence="3">CIP111951</strain>
    </source>
</reference>
<evidence type="ECO:0000313" key="2">
    <source>
        <dbReference type="EMBL" id="CAH9050755.1"/>
    </source>
</evidence>
<name>A0A9W4VVM3_9GAMM</name>
<evidence type="ECO:0000313" key="4">
    <source>
        <dbReference type="Proteomes" id="UP001152467"/>
    </source>
</evidence>